<dbReference type="Gene3D" id="1.10.150.240">
    <property type="entry name" value="Putative phosphatase, domain 2"/>
    <property type="match status" value="1"/>
</dbReference>
<dbReference type="SFLD" id="SFLDG01135">
    <property type="entry name" value="C1.5.6:_HAD__Beta-PGM__Phospha"/>
    <property type="match status" value="1"/>
</dbReference>
<dbReference type="Pfam" id="PF00702">
    <property type="entry name" value="Hydrolase"/>
    <property type="match status" value="1"/>
</dbReference>
<dbReference type="SFLD" id="SFLDG01129">
    <property type="entry name" value="C1.5:_HAD__Beta-PGM__Phosphata"/>
    <property type="match status" value="1"/>
</dbReference>
<dbReference type="GO" id="GO:0003824">
    <property type="term" value="F:catalytic activity"/>
    <property type="evidence" value="ECO:0007669"/>
    <property type="project" value="UniProtKB-ARBA"/>
</dbReference>
<dbReference type="InterPro" id="IPR023214">
    <property type="entry name" value="HAD_sf"/>
</dbReference>
<protein>
    <submittedName>
        <fullName evidence="5">Haloacid dehalogenase superfamily, subfamily IA, variant 3 with third motif having DD or ED</fullName>
    </submittedName>
</protein>
<evidence type="ECO:0000256" key="2">
    <source>
        <dbReference type="ARBA" id="ARBA00006171"/>
    </source>
</evidence>
<dbReference type="Gene3D" id="3.40.50.1000">
    <property type="entry name" value="HAD superfamily/HAD-like"/>
    <property type="match status" value="1"/>
</dbReference>
<evidence type="ECO:0000313" key="6">
    <source>
        <dbReference type="Proteomes" id="UP000192903"/>
    </source>
</evidence>
<name>A0A1X7ELC6_9HYPH</name>
<comment type="similarity">
    <text evidence="2">Belongs to the HAD-like hydrolase superfamily. CbbY/CbbZ/Gph/YieH family.</text>
</comment>
<evidence type="ECO:0000313" key="5">
    <source>
        <dbReference type="EMBL" id="SMF35848.1"/>
    </source>
</evidence>
<evidence type="ECO:0000256" key="3">
    <source>
        <dbReference type="ARBA" id="ARBA00022723"/>
    </source>
</evidence>
<reference evidence="6" key="1">
    <citation type="submission" date="2017-04" db="EMBL/GenBank/DDBJ databases">
        <authorList>
            <person name="Varghese N."/>
            <person name="Submissions S."/>
        </authorList>
    </citation>
    <scope>NUCLEOTIDE SEQUENCE [LARGE SCALE GENOMIC DNA]</scope>
    <source>
        <strain evidence="6">B4P</strain>
    </source>
</reference>
<comment type="cofactor">
    <cofactor evidence="1">
        <name>Mg(2+)</name>
        <dbReference type="ChEBI" id="CHEBI:18420"/>
    </cofactor>
</comment>
<dbReference type="InterPro" id="IPR006439">
    <property type="entry name" value="HAD-SF_hydro_IA"/>
</dbReference>
<dbReference type="AlphaFoldDB" id="A0A1X7ELC6"/>
<accession>A0A1X7ELC6</accession>
<dbReference type="InterPro" id="IPR023198">
    <property type="entry name" value="PGP-like_dom2"/>
</dbReference>
<keyword evidence="6" id="KW-1185">Reference proteome</keyword>
<organism evidence="5 6">
    <name type="scientific">Xaviernesmea oryzae</name>
    <dbReference type="NCBI Taxonomy" id="464029"/>
    <lineage>
        <taxon>Bacteria</taxon>
        <taxon>Pseudomonadati</taxon>
        <taxon>Pseudomonadota</taxon>
        <taxon>Alphaproteobacteria</taxon>
        <taxon>Hyphomicrobiales</taxon>
        <taxon>Rhizobiaceae</taxon>
        <taxon>Rhizobium/Agrobacterium group</taxon>
        <taxon>Xaviernesmea</taxon>
    </lineage>
</organism>
<dbReference type="SUPFAM" id="SSF56784">
    <property type="entry name" value="HAD-like"/>
    <property type="match status" value="1"/>
</dbReference>
<dbReference type="PANTHER" id="PTHR46193:SF10">
    <property type="entry name" value="6-PHOSPHOGLUCONATE PHOSPHATASE"/>
    <property type="match status" value="1"/>
</dbReference>
<dbReference type="InterPro" id="IPR051600">
    <property type="entry name" value="Beta-PGM-like"/>
</dbReference>
<keyword evidence="4" id="KW-0460">Magnesium</keyword>
<dbReference type="InterPro" id="IPR036412">
    <property type="entry name" value="HAD-like_sf"/>
</dbReference>
<dbReference type="EMBL" id="FXAF01000006">
    <property type="protein sequence ID" value="SMF35848.1"/>
    <property type="molecule type" value="Genomic_DNA"/>
</dbReference>
<gene>
    <name evidence="5" type="ORF">SAMN02982989_1488</name>
</gene>
<dbReference type="PANTHER" id="PTHR46193">
    <property type="entry name" value="6-PHOSPHOGLUCONATE PHOSPHATASE"/>
    <property type="match status" value="1"/>
</dbReference>
<dbReference type="OrthoDB" id="9797743at2"/>
<dbReference type="RefSeq" id="WP_085421793.1">
    <property type="nucleotide sequence ID" value="NZ_FXAF01000006.1"/>
</dbReference>
<evidence type="ECO:0000256" key="1">
    <source>
        <dbReference type="ARBA" id="ARBA00001946"/>
    </source>
</evidence>
<sequence length="227" mass="24357">MQIDLLIFDCDGVLINSEPIASRTLAKALQDAGAAITAEEVLVRFTGNSPGAIRRICTEELGIENLDAVFAAWHLDIYPEFARSLEPMPGMERLVRSLPHRKCVASNSSTDRLSKSLGLLDLWHAFAPAVFSSDRVARPKPAPDLFHFCAETFAVDPKNCVVIDDSSHGITGAKAAGMVAIGFVDPADPRPDRARVLAEAGAALVARGAEELEKVLASLEARQVARA</sequence>
<dbReference type="Proteomes" id="UP000192903">
    <property type="component" value="Unassembled WGS sequence"/>
</dbReference>
<evidence type="ECO:0000256" key="4">
    <source>
        <dbReference type="ARBA" id="ARBA00022842"/>
    </source>
</evidence>
<dbReference type="NCBIfam" id="TIGR01509">
    <property type="entry name" value="HAD-SF-IA-v3"/>
    <property type="match status" value="1"/>
</dbReference>
<dbReference type="GO" id="GO:0046872">
    <property type="term" value="F:metal ion binding"/>
    <property type="evidence" value="ECO:0007669"/>
    <property type="project" value="UniProtKB-KW"/>
</dbReference>
<dbReference type="SFLD" id="SFLDS00003">
    <property type="entry name" value="Haloacid_Dehalogenase"/>
    <property type="match status" value="1"/>
</dbReference>
<proteinExistence type="inferred from homology"/>
<dbReference type="STRING" id="464029.SAMN02982989_1488"/>
<keyword evidence="3" id="KW-0479">Metal-binding</keyword>